<dbReference type="GO" id="GO:0008610">
    <property type="term" value="P:lipid biosynthetic process"/>
    <property type="evidence" value="ECO:0007669"/>
    <property type="project" value="TreeGrafter"/>
</dbReference>
<dbReference type="AlphaFoldDB" id="A0A4R1QUF6"/>
<proteinExistence type="inferred from homology"/>
<dbReference type="RefSeq" id="WP_035315318.1">
    <property type="nucleotide sequence ID" value="NZ_JPNB01000001.1"/>
</dbReference>
<comment type="caution">
    <text evidence="3">The sequence shown here is derived from an EMBL/GenBank/DDBJ whole genome shotgun (WGS) entry which is preliminary data.</text>
</comment>
<dbReference type="EMBL" id="SLUO01000008">
    <property type="protein sequence ID" value="TCL57599.1"/>
    <property type="molecule type" value="Genomic_DNA"/>
</dbReference>
<sequence length="251" mass="29395">MEEIFKEKVKLFCFPYAGASSYIYSKWRRLLDSRIDLQIIELAGRGTRINERPYQDIYEAADDLYNKLKDKINENPVILLGYSMGSLLAFEIAGKLQQYQKNELVHTFFLAKNPPHCGSETVLSNLREDRLKELVMSYGGTPKEILDNKETSEYFLTILRNDFKLVETYNLIPKREKLKCDMTVMYGSDDTTLKSSEINQWAAYTSGVYSEIIFPGNHFFIQEEGPEVINNINKVVDNYFYDKRRRKRRNI</sequence>
<dbReference type="InterPro" id="IPR001031">
    <property type="entry name" value="Thioesterase"/>
</dbReference>
<keyword evidence="4" id="KW-1185">Reference proteome</keyword>
<dbReference type="InterPro" id="IPR029058">
    <property type="entry name" value="AB_hydrolase_fold"/>
</dbReference>
<dbReference type="InterPro" id="IPR012223">
    <property type="entry name" value="TEII"/>
</dbReference>
<evidence type="ECO:0000256" key="1">
    <source>
        <dbReference type="ARBA" id="ARBA00007169"/>
    </source>
</evidence>
<dbReference type="STRING" id="1469948.GCA_000732725_02102"/>
<dbReference type="PANTHER" id="PTHR11487:SF0">
    <property type="entry name" value="S-ACYL FATTY ACID SYNTHASE THIOESTERASE, MEDIUM CHAIN"/>
    <property type="match status" value="1"/>
</dbReference>
<dbReference type="PANTHER" id="PTHR11487">
    <property type="entry name" value="THIOESTERASE"/>
    <property type="match status" value="1"/>
</dbReference>
<dbReference type="SUPFAM" id="SSF53474">
    <property type="entry name" value="alpha/beta-Hydrolases"/>
    <property type="match status" value="1"/>
</dbReference>
<evidence type="ECO:0000313" key="3">
    <source>
        <dbReference type="EMBL" id="TCL57599.1"/>
    </source>
</evidence>
<reference evidence="3 4" key="1">
    <citation type="submission" date="2019-03" db="EMBL/GenBank/DDBJ databases">
        <title>Genomic Encyclopedia of Type Strains, Phase IV (KMG-IV): sequencing the most valuable type-strain genomes for metagenomic binning, comparative biology and taxonomic classification.</title>
        <authorList>
            <person name="Goeker M."/>
        </authorList>
    </citation>
    <scope>NUCLEOTIDE SEQUENCE [LARGE SCALE GENOMIC DNA]</scope>
    <source>
        <strain evidence="3 4">DSM 100556</strain>
    </source>
</reference>
<organism evidence="3 4">
    <name type="scientific">Kineothrix alysoides</name>
    <dbReference type="NCBI Taxonomy" id="1469948"/>
    <lineage>
        <taxon>Bacteria</taxon>
        <taxon>Bacillati</taxon>
        <taxon>Bacillota</taxon>
        <taxon>Clostridia</taxon>
        <taxon>Lachnospirales</taxon>
        <taxon>Lachnospiraceae</taxon>
        <taxon>Kineothrix</taxon>
    </lineage>
</organism>
<comment type="similarity">
    <text evidence="1">Belongs to the thioesterase family.</text>
</comment>
<dbReference type="OrthoDB" id="2213423at2"/>
<evidence type="ECO:0000259" key="2">
    <source>
        <dbReference type="Pfam" id="PF00975"/>
    </source>
</evidence>
<gene>
    <name evidence="3" type="ORF">EDD76_108134</name>
</gene>
<name>A0A4R1QUF6_9FIRM</name>
<dbReference type="Pfam" id="PF00975">
    <property type="entry name" value="Thioesterase"/>
    <property type="match status" value="1"/>
</dbReference>
<evidence type="ECO:0000313" key="4">
    <source>
        <dbReference type="Proteomes" id="UP000295718"/>
    </source>
</evidence>
<protein>
    <submittedName>
        <fullName evidence="3">Surfactin synthase thioesterase subunit</fullName>
    </submittedName>
</protein>
<dbReference type="Gene3D" id="3.40.50.1820">
    <property type="entry name" value="alpha/beta hydrolase"/>
    <property type="match status" value="1"/>
</dbReference>
<accession>A0A4R1QUF6</accession>
<feature type="domain" description="Thioesterase" evidence="2">
    <location>
        <begin position="10"/>
        <end position="234"/>
    </location>
</feature>
<dbReference type="Proteomes" id="UP000295718">
    <property type="component" value="Unassembled WGS sequence"/>
</dbReference>